<sequence>MSVPNQTPYTIYNANGLTTLFPFEFYIINAGDIQVSINGTVVTSGYSVSGVGNVGGGDVVFVTPPASGAVVMLERVVPTYRLTDYQDNGDLLADTVNKDFDRLWMAIQRAFIYLGLALRRPLFGGPFNAEGYRIANLGDPINVQDAATRNYVDNVSLVRTLRVPESSVSILPPADQRANKLLAFNAAGQPIVVLPASGSASDVMIELAKPDGEKYIGECPDIATLRTIEPSFDKQRITVREHTVGLGKTGGGVFWYDATDTTSTDNNGHYIVTTAGARWKRKEVDVKPEHFGYNTTYTGDQTSLLQAAIYFAVEKNRKFIGSTRNTIYITSTIYIPPFLTADWRGMKIKTVTNSITAVRLSSGSATIPAPPYKPGTPLDQLEIEGRYKTGTTAVPDETFTTNGLVIGESTSSQTSDLNIVNLIVRGFQSCITVTGPNSYLLKFDNLHCGVAWFRGFAWTASSNSGENIQFFGGSIYNCINTAGTAQGLYIAPTASSVELTFNGTSFDYNDVDVSQNLGNITLNDCHMENNNNNPKITIANTASKEPSKLKIKGGSMGGGPGANSLNPTVESATGRPCYIDITSAGTSVVINGLQVGSYYTTGNVTQVVRNSGSLTMRKLEIGILQNVGPATTEGWPLNPSFFQNLLTLLGFGSINGWTLNSANGVTLTAVTSVSASHDSGARQLERSSSGTATGMSFYQDVRVRPGKTMIVKAWLQTLEIIANGGTATIQTTFLNEDKSVTVQSAALAQRAVSADGTLTECATVIPVPAGAAWMRVAIYGTNIPTGTTSRIYSSGERVLEI</sequence>
<evidence type="ECO:0000313" key="2">
    <source>
        <dbReference type="Proteomes" id="UP001467192"/>
    </source>
</evidence>
<gene>
    <name evidence="1" type="ORF">ABMC12_17520</name>
</gene>
<reference evidence="2" key="1">
    <citation type="journal article" date="2024" name="Commun. Biol.">
        <title>Bacillamide D produced by Bacillus cereus from the mouse intestinal bacterial collection (miBC) is a potent cytotoxin in vitro.</title>
        <authorList>
            <person name="Hohmann M."/>
            <person name="Brunner V."/>
            <person name="Johannes W."/>
            <person name="Schum D."/>
            <person name="Carroll L.M."/>
            <person name="Liu T."/>
            <person name="Sasaki D."/>
            <person name="Bosch J."/>
            <person name="Clavel T."/>
            <person name="Sieber S.A."/>
            <person name="Zeller G."/>
            <person name="Tschurtschenthaler M."/>
            <person name="Janssen K.P."/>
            <person name="Gulder T.A.M."/>
        </authorList>
    </citation>
    <scope>NUCLEOTIDE SEQUENCE [LARGE SCALE GENOMIC DNA]</scope>
    <source>
        <strain evidence="2">LK_304 Iso 8</strain>
    </source>
</reference>
<dbReference type="EMBL" id="JBEBZA010000019">
    <property type="protein sequence ID" value="MES0428059.1"/>
    <property type="molecule type" value="Genomic_DNA"/>
</dbReference>
<protein>
    <submittedName>
        <fullName evidence="1">Phage tail fiber protein</fullName>
    </submittedName>
</protein>
<proteinExistence type="predicted"/>
<comment type="caution">
    <text evidence="1">The sequence shown here is derived from an EMBL/GenBank/DDBJ whole genome shotgun (WGS) entry which is preliminary data.</text>
</comment>
<organism evidence="1 2">
    <name type="scientific">Enterobacter intestinihominis</name>
    <dbReference type="NCBI Taxonomy" id="3133180"/>
    <lineage>
        <taxon>Bacteria</taxon>
        <taxon>Pseudomonadati</taxon>
        <taxon>Pseudomonadota</taxon>
        <taxon>Gammaproteobacteria</taxon>
        <taxon>Enterobacterales</taxon>
        <taxon>Enterobacteriaceae</taxon>
        <taxon>Enterobacter</taxon>
    </lineage>
</organism>
<evidence type="ECO:0000313" key="1">
    <source>
        <dbReference type="EMBL" id="MES0428059.1"/>
    </source>
</evidence>
<accession>A0ABV1ZJK2</accession>
<keyword evidence="2" id="KW-1185">Reference proteome</keyword>
<dbReference type="Proteomes" id="UP001467192">
    <property type="component" value="Unassembled WGS sequence"/>
</dbReference>
<dbReference type="RefSeq" id="WP_063844677.1">
    <property type="nucleotide sequence ID" value="NZ_JBBNPZ010000019.1"/>
</dbReference>
<name>A0ABV1ZJK2_9ENTR</name>
<dbReference type="Gene3D" id="2.60.120.260">
    <property type="entry name" value="Galactose-binding domain-like"/>
    <property type="match status" value="1"/>
</dbReference>